<dbReference type="RefSeq" id="WP_386159845.1">
    <property type="nucleotide sequence ID" value="NZ_JBHMBS010000012.1"/>
</dbReference>
<keyword evidence="4" id="KW-1185">Reference proteome</keyword>
<protein>
    <submittedName>
        <fullName evidence="3">DUF4142 domain-containing protein</fullName>
    </submittedName>
</protein>
<name>A0ABV5TK72_9ACTN</name>
<evidence type="ECO:0000313" key="4">
    <source>
        <dbReference type="Proteomes" id="UP001589610"/>
    </source>
</evidence>
<evidence type="ECO:0000259" key="2">
    <source>
        <dbReference type="Pfam" id="PF13628"/>
    </source>
</evidence>
<reference evidence="3 4" key="1">
    <citation type="submission" date="2024-09" db="EMBL/GenBank/DDBJ databases">
        <authorList>
            <person name="Sun Q."/>
            <person name="Mori K."/>
        </authorList>
    </citation>
    <scope>NUCLEOTIDE SEQUENCE [LARGE SCALE GENOMIC DNA]</scope>
    <source>
        <strain evidence="3 4">JCM 3028</strain>
    </source>
</reference>
<dbReference type="InterPro" id="IPR012347">
    <property type="entry name" value="Ferritin-like"/>
</dbReference>
<feature type="signal peptide" evidence="1">
    <location>
        <begin position="1"/>
        <end position="18"/>
    </location>
</feature>
<dbReference type="Gene3D" id="1.20.1260.10">
    <property type="match status" value="1"/>
</dbReference>
<comment type="caution">
    <text evidence="3">The sequence shown here is derived from an EMBL/GenBank/DDBJ whole genome shotgun (WGS) entry which is preliminary data.</text>
</comment>
<gene>
    <name evidence="3" type="ORF">ACFFRH_24625</name>
</gene>
<dbReference type="Proteomes" id="UP001589610">
    <property type="component" value="Unassembled WGS sequence"/>
</dbReference>
<dbReference type="Pfam" id="PF13628">
    <property type="entry name" value="DUF4142"/>
    <property type="match status" value="1"/>
</dbReference>
<feature type="chain" id="PRO_5045061218" evidence="1">
    <location>
        <begin position="19"/>
        <end position="183"/>
    </location>
</feature>
<feature type="domain" description="DUF4142" evidence="2">
    <location>
        <begin position="30"/>
        <end position="168"/>
    </location>
</feature>
<keyword evidence="1" id="KW-0732">Signal</keyword>
<sequence length="183" mass="19760">MIILLAAVMAAMAGTAGAAVSPTPQPLSLQDRDFLILAHQGSLSEIEAGLAVRERVGEEGEGQVGRAVRELAKQLVVDHMRLDKVIRQVAGELGVKLPGEPSAAQRERLEAVMALRGAEFDRAWISMEIDNHRQALVLVKKQVESGSAPQVRKLALTAEHVVRNHLNMFLRAREVPVPSPSGS</sequence>
<dbReference type="EMBL" id="JBHMBS010000012">
    <property type="protein sequence ID" value="MFB9678676.1"/>
    <property type="molecule type" value="Genomic_DNA"/>
</dbReference>
<evidence type="ECO:0000256" key="1">
    <source>
        <dbReference type="SAM" id="SignalP"/>
    </source>
</evidence>
<dbReference type="InterPro" id="IPR025419">
    <property type="entry name" value="DUF4142"/>
</dbReference>
<accession>A0ABV5TK72</accession>
<evidence type="ECO:0000313" key="3">
    <source>
        <dbReference type="EMBL" id="MFB9678676.1"/>
    </source>
</evidence>
<dbReference type="PANTHER" id="PTHR38593">
    <property type="entry name" value="BLR2558 PROTEIN"/>
    <property type="match status" value="1"/>
</dbReference>
<proteinExistence type="predicted"/>
<dbReference type="PANTHER" id="PTHR38593:SF1">
    <property type="entry name" value="BLR2558 PROTEIN"/>
    <property type="match status" value="1"/>
</dbReference>
<organism evidence="3 4">
    <name type="scientific">Streptosporangium vulgare</name>
    <dbReference type="NCBI Taxonomy" id="46190"/>
    <lineage>
        <taxon>Bacteria</taxon>
        <taxon>Bacillati</taxon>
        <taxon>Actinomycetota</taxon>
        <taxon>Actinomycetes</taxon>
        <taxon>Streptosporangiales</taxon>
        <taxon>Streptosporangiaceae</taxon>
        <taxon>Streptosporangium</taxon>
    </lineage>
</organism>